<dbReference type="Gene3D" id="2.60.40.150">
    <property type="entry name" value="C2 domain"/>
    <property type="match status" value="1"/>
</dbReference>
<feature type="transmembrane region" description="Helical" evidence="2">
    <location>
        <begin position="236"/>
        <end position="254"/>
    </location>
</feature>
<dbReference type="OMA" id="WNHQIKL"/>
<dbReference type="EnsemblPlants" id="Kaladp0001s0009.1.v1.1">
    <property type="protein sequence ID" value="Kaladp0001s0009.1.v1.1.CDS.1"/>
    <property type="gene ID" value="Kaladp0001s0009.v1.1"/>
</dbReference>
<sequence>MECRNLEIFVRSASDLKEVNLFGKMDPYVSVSLSGDPNSKQKTEVHTDGGKNPKWKGKPMKFVINEDPAKNSNVTLVFKVMAEKPFGDKVVGEVYVPVKELLKDGSAEKAERPLSYGVKTPSGQSKGTLNFSYKLGYKFAYAAPKNMHEPVTAYPPSMAAGPSYAAPGPGYAQPYPPQYGSGPYPHQAGYGYPPTQAQGYPQPGYGYPGAPPPGPYGYPGAMAPQMVQPQRKKNKMGGMGLGLGAGLLGGLLIGDMAGDMAAYDAGFDDGFDF</sequence>
<evidence type="ECO:0000259" key="3">
    <source>
        <dbReference type="PROSITE" id="PS50004"/>
    </source>
</evidence>
<reference evidence="4" key="1">
    <citation type="submission" date="2021-01" db="UniProtKB">
        <authorList>
            <consortium name="EnsemblPlants"/>
        </authorList>
    </citation>
    <scope>IDENTIFICATION</scope>
</reference>
<dbReference type="PANTHER" id="PTHR32246:SF173">
    <property type="entry name" value="C2 DOMAIN-CONTAINING PROTEIN"/>
    <property type="match status" value="1"/>
</dbReference>
<feature type="region of interest" description="Disordered" evidence="1">
    <location>
        <begin position="33"/>
        <end position="52"/>
    </location>
</feature>
<evidence type="ECO:0000256" key="2">
    <source>
        <dbReference type="SAM" id="Phobius"/>
    </source>
</evidence>
<dbReference type="PANTHER" id="PTHR32246">
    <property type="entry name" value="INGRESSION PROTEIN FIC1"/>
    <property type="match status" value="1"/>
</dbReference>
<evidence type="ECO:0000313" key="5">
    <source>
        <dbReference type="Proteomes" id="UP000594263"/>
    </source>
</evidence>
<keyword evidence="2" id="KW-0812">Transmembrane</keyword>
<dbReference type="SUPFAM" id="SSF49562">
    <property type="entry name" value="C2 domain (Calcium/lipid-binding domain, CaLB)"/>
    <property type="match status" value="1"/>
</dbReference>
<evidence type="ECO:0000256" key="1">
    <source>
        <dbReference type="SAM" id="MobiDB-lite"/>
    </source>
</evidence>
<dbReference type="SMART" id="SM00239">
    <property type="entry name" value="C2"/>
    <property type="match status" value="1"/>
</dbReference>
<keyword evidence="2" id="KW-1133">Transmembrane helix</keyword>
<dbReference type="InterPro" id="IPR000008">
    <property type="entry name" value="C2_dom"/>
</dbReference>
<accession>A0A7N0R7S5</accession>
<dbReference type="Pfam" id="PF00168">
    <property type="entry name" value="C2"/>
    <property type="match status" value="1"/>
</dbReference>
<feature type="compositionally biased region" description="Basic and acidic residues" evidence="1">
    <location>
        <begin position="39"/>
        <end position="51"/>
    </location>
</feature>
<keyword evidence="5" id="KW-1185">Reference proteome</keyword>
<organism evidence="4 5">
    <name type="scientific">Kalanchoe fedtschenkoi</name>
    <name type="common">Lavender scallops</name>
    <name type="synonym">South American air plant</name>
    <dbReference type="NCBI Taxonomy" id="63787"/>
    <lineage>
        <taxon>Eukaryota</taxon>
        <taxon>Viridiplantae</taxon>
        <taxon>Streptophyta</taxon>
        <taxon>Embryophyta</taxon>
        <taxon>Tracheophyta</taxon>
        <taxon>Spermatophyta</taxon>
        <taxon>Magnoliopsida</taxon>
        <taxon>eudicotyledons</taxon>
        <taxon>Gunneridae</taxon>
        <taxon>Pentapetalae</taxon>
        <taxon>Saxifragales</taxon>
        <taxon>Crassulaceae</taxon>
        <taxon>Kalanchoe</taxon>
    </lineage>
</organism>
<dbReference type="GO" id="GO:0006952">
    <property type="term" value="P:defense response"/>
    <property type="evidence" value="ECO:0007669"/>
    <property type="project" value="InterPro"/>
</dbReference>
<dbReference type="CDD" id="cd04051">
    <property type="entry name" value="C2_SRC2_like"/>
    <property type="match status" value="1"/>
</dbReference>
<dbReference type="InterPro" id="IPR044750">
    <property type="entry name" value="C2_SRC2/BAP"/>
</dbReference>
<dbReference type="PROSITE" id="PS50004">
    <property type="entry name" value="C2"/>
    <property type="match status" value="1"/>
</dbReference>
<dbReference type="InterPro" id="IPR035892">
    <property type="entry name" value="C2_domain_sf"/>
</dbReference>
<dbReference type="Proteomes" id="UP000594263">
    <property type="component" value="Unplaced"/>
</dbReference>
<dbReference type="AlphaFoldDB" id="A0A7N0R7S5"/>
<proteinExistence type="predicted"/>
<dbReference type="Gramene" id="Kaladp0001s0009.1.v1.1">
    <property type="protein sequence ID" value="Kaladp0001s0009.1.v1.1.CDS.1"/>
    <property type="gene ID" value="Kaladp0001s0009.v1.1"/>
</dbReference>
<keyword evidence="2" id="KW-0472">Membrane</keyword>
<name>A0A7N0R7S5_KALFE</name>
<feature type="domain" description="C2" evidence="3">
    <location>
        <begin position="1"/>
        <end position="114"/>
    </location>
</feature>
<protein>
    <recommendedName>
        <fullName evidence="3">C2 domain-containing protein</fullName>
    </recommendedName>
</protein>
<evidence type="ECO:0000313" key="4">
    <source>
        <dbReference type="EnsemblPlants" id="Kaladp0001s0009.1.v1.1.CDS.1"/>
    </source>
</evidence>